<evidence type="ECO:0000256" key="6">
    <source>
        <dbReference type="ARBA" id="ARBA00023136"/>
    </source>
</evidence>
<evidence type="ECO:0000256" key="1">
    <source>
        <dbReference type="ARBA" id="ARBA00004651"/>
    </source>
</evidence>
<evidence type="ECO:0000256" key="3">
    <source>
        <dbReference type="ARBA" id="ARBA00022475"/>
    </source>
</evidence>
<comment type="similarity">
    <text evidence="7">Belongs to the drug/metabolite transporter (DMT) superfamily. Small multidrug resistance (SMR) (TC 2.A.7.1) family.</text>
</comment>
<feature type="transmembrane region" description="Helical" evidence="8">
    <location>
        <begin position="84"/>
        <end position="102"/>
    </location>
</feature>
<keyword evidence="2" id="KW-0813">Transport</keyword>
<dbReference type="Pfam" id="PF00893">
    <property type="entry name" value="Multi_Drug_Res"/>
    <property type="match status" value="1"/>
</dbReference>
<keyword evidence="10" id="KW-1185">Reference proteome</keyword>
<gene>
    <name evidence="9" type="ORF">JOF43_000598</name>
</gene>
<reference evidence="9 10" key="1">
    <citation type="submission" date="2021-03" db="EMBL/GenBank/DDBJ databases">
        <title>Sequencing the genomes of 1000 actinobacteria strains.</title>
        <authorList>
            <person name="Klenk H.-P."/>
        </authorList>
    </citation>
    <scope>NUCLEOTIDE SEQUENCE [LARGE SCALE GENOMIC DNA]</scope>
    <source>
        <strain evidence="9 10">DSM 14566</strain>
    </source>
</reference>
<keyword evidence="3" id="KW-1003">Cell membrane</keyword>
<evidence type="ECO:0000256" key="8">
    <source>
        <dbReference type="SAM" id="Phobius"/>
    </source>
</evidence>
<evidence type="ECO:0000313" key="10">
    <source>
        <dbReference type="Proteomes" id="UP001519290"/>
    </source>
</evidence>
<dbReference type="Gene3D" id="1.10.3730.20">
    <property type="match status" value="1"/>
</dbReference>
<sequence length="115" mass="11786">MTAWLFLVGAILSEVTATLALRGALDRPLLYVVVVLGYALSFGLLALVLRRGMALGVAYGMWAACGVVLTAVLSAVLFGEPFTALKISGIVLIAAGVAVVEIGSHRAATREAAAS</sequence>
<evidence type="ECO:0000313" key="9">
    <source>
        <dbReference type="EMBL" id="MBP2380641.1"/>
    </source>
</evidence>
<evidence type="ECO:0000256" key="5">
    <source>
        <dbReference type="ARBA" id="ARBA00022989"/>
    </source>
</evidence>
<dbReference type="InterPro" id="IPR045324">
    <property type="entry name" value="Small_multidrug_res"/>
</dbReference>
<feature type="transmembrane region" description="Helical" evidence="8">
    <location>
        <begin position="56"/>
        <end position="78"/>
    </location>
</feature>
<protein>
    <submittedName>
        <fullName evidence="9">Small multidrug resistance pump</fullName>
    </submittedName>
</protein>
<evidence type="ECO:0000256" key="7">
    <source>
        <dbReference type="RuleBase" id="RU003942"/>
    </source>
</evidence>
<dbReference type="EMBL" id="JAGIOD010000001">
    <property type="protein sequence ID" value="MBP2380641.1"/>
    <property type="molecule type" value="Genomic_DNA"/>
</dbReference>
<dbReference type="InterPro" id="IPR037185">
    <property type="entry name" value="EmrE-like"/>
</dbReference>
<dbReference type="PANTHER" id="PTHR30561:SF1">
    <property type="entry name" value="MULTIDRUG TRANSPORTER EMRE"/>
    <property type="match status" value="1"/>
</dbReference>
<comment type="caution">
    <text evidence="9">The sequence shown here is derived from an EMBL/GenBank/DDBJ whole genome shotgun (WGS) entry which is preliminary data.</text>
</comment>
<keyword evidence="4 7" id="KW-0812">Transmembrane</keyword>
<proteinExistence type="inferred from homology"/>
<dbReference type="PANTHER" id="PTHR30561">
    <property type="entry name" value="SMR FAMILY PROTON-DEPENDENT DRUG EFFLUX TRANSPORTER SUGE"/>
    <property type="match status" value="1"/>
</dbReference>
<evidence type="ECO:0000256" key="4">
    <source>
        <dbReference type="ARBA" id="ARBA00022692"/>
    </source>
</evidence>
<accession>A0ABS4WWV4</accession>
<evidence type="ECO:0000256" key="2">
    <source>
        <dbReference type="ARBA" id="ARBA00022448"/>
    </source>
</evidence>
<dbReference type="Proteomes" id="UP001519290">
    <property type="component" value="Unassembled WGS sequence"/>
</dbReference>
<organism evidence="9 10">
    <name type="scientific">Brachybacterium sacelli</name>
    <dbReference type="NCBI Taxonomy" id="173364"/>
    <lineage>
        <taxon>Bacteria</taxon>
        <taxon>Bacillati</taxon>
        <taxon>Actinomycetota</taxon>
        <taxon>Actinomycetes</taxon>
        <taxon>Micrococcales</taxon>
        <taxon>Dermabacteraceae</taxon>
        <taxon>Brachybacterium</taxon>
    </lineage>
</organism>
<feature type="transmembrane region" description="Helical" evidence="8">
    <location>
        <begin position="30"/>
        <end position="49"/>
    </location>
</feature>
<name>A0ABS4WWV4_9MICO</name>
<comment type="subcellular location">
    <subcellularLocation>
        <location evidence="1 7">Cell membrane</location>
        <topology evidence="1 7">Multi-pass membrane protein</topology>
    </subcellularLocation>
</comment>
<dbReference type="InterPro" id="IPR000390">
    <property type="entry name" value="Small_drug/metabolite_transptr"/>
</dbReference>
<dbReference type="SUPFAM" id="SSF103481">
    <property type="entry name" value="Multidrug resistance efflux transporter EmrE"/>
    <property type="match status" value="1"/>
</dbReference>
<keyword evidence="5 8" id="KW-1133">Transmembrane helix</keyword>
<dbReference type="RefSeq" id="WP_209898872.1">
    <property type="nucleotide sequence ID" value="NZ_BAAAJW010000014.1"/>
</dbReference>
<keyword evidence="6 8" id="KW-0472">Membrane</keyword>